<keyword evidence="3" id="KW-1185">Reference proteome</keyword>
<accession>A0ABX1WSL3</accession>
<dbReference type="EMBL" id="RZNH01000004">
    <property type="protein sequence ID" value="NOU58940.1"/>
    <property type="molecule type" value="Genomic_DNA"/>
</dbReference>
<dbReference type="InterPro" id="IPR052894">
    <property type="entry name" value="AsmA-related"/>
</dbReference>
<sequence length="728" mass="82489">MIRFSKKKIIVVSILTVLFVLFFFLSTIVKHYVIKHSEELIGRKLHIAELHFNYAKVAVRIKNLHLYEENGSDEFVAFKELYVNVSPWKLLSGEYSVSQIYLDGLNVSVIQDSLGFNFDDLLPAEESVSDSLAVEPENKNTKFSIYNIEIKNSDVAYFDKEKDNLLDLKNINLELPVVAWDNQKSEMGVDFSLGNEGNVGIKADVDHSNERYQIDLTVSSVDISPFLAYLKDYMKISSMNGKMNTSLTIDGSMTDFMDVFVKGDASLNDFKLLDQEGNRFLAAKSALVDLDSLHIGKSYYKIGKVSLVKPEIYATLFKNNTNFERVFQPVMVVDSVEMETDSIVKEAEMFYAVDTTIIEGGFLQFVDKTLNRDFVYDIQDIGISLGEITALAKSVPVNYSMNLNGGGEVKGNARFSLQNVHNFSLDSKLSGLELMSFSPYTEFYIARPITQGTLDYNCSIDMKPDHLENQNQIKISEFDFGKKTNDPNTIKAPVRLALYLLKDQNDNIEFDLPVSGNPKEPNFKLRKIIWKTFMNFLVKTAAKPFGILGSIAGTNPESIETIPMEYSRVELEKKHKATLQDISKIIEKKPELVFTFTQETDDTLEKDLIALSKCSKMYAELDVAEKNELFGADFVAWAEDKPTFLNYKLGQKLEITAPFKEKCHSIIGDQKLKAMLDSIIDGRNHSLKVYMKDSLQISPDNFTVKTADLRNLSDQQKEAKFRVEVSIK</sequence>
<protein>
    <submittedName>
        <fullName evidence="2">DUF748 domain-containing protein</fullName>
    </submittedName>
</protein>
<dbReference type="Proteomes" id="UP000732105">
    <property type="component" value="Unassembled WGS sequence"/>
</dbReference>
<gene>
    <name evidence="2" type="ORF">ELS83_03850</name>
</gene>
<evidence type="ECO:0000313" key="3">
    <source>
        <dbReference type="Proteomes" id="UP000732105"/>
    </source>
</evidence>
<evidence type="ECO:0000313" key="2">
    <source>
        <dbReference type="EMBL" id="NOU58940.1"/>
    </source>
</evidence>
<dbReference type="Pfam" id="PF05359">
    <property type="entry name" value="DUF748"/>
    <property type="match status" value="1"/>
</dbReference>
<name>A0ABX1WSL3_9BACT</name>
<keyword evidence="1" id="KW-0472">Membrane</keyword>
<feature type="transmembrane region" description="Helical" evidence="1">
    <location>
        <begin position="9"/>
        <end position="29"/>
    </location>
</feature>
<dbReference type="InterPro" id="IPR008023">
    <property type="entry name" value="DUF748"/>
</dbReference>
<dbReference type="PANTHER" id="PTHR30441">
    <property type="entry name" value="DUF748 DOMAIN-CONTAINING PROTEIN"/>
    <property type="match status" value="1"/>
</dbReference>
<keyword evidence="1" id="KW-1133">Transmembrane helix</keyword>
<reference evidence="2 3" key="1">
    <citation type="submission" date="2018-12" db="EMBL/GenBank/DDBJ databases">
        <title>Marinifilum JC070 sp. nov., a marine bacterium isolated from Yongle Blue Hole in the South China Sea.</title>
        <authorList>
            <person name="Fu T."/>
        </authorList>
    </citation>
    <scope>NUCLEOTIDE SEQUENCE [LARGE SCALE GENOMIC DNA]</scope>
    <source>
        <strain evidence="2 3">JC070</strain>
    </source>
</reference>
<proteinExistence type="predicted"/>
<dbReference type="RefSeq" id="WP_171594219.1">
    <property type="nucleotide sequence ID" value="NZ_RZNH01000004.1"/>
</dbReference>
<keyword evidence="1" id="KW-0812">Transmembrane</keyword>
<organism evidence="2 3">
    <name type="scientific">Marinifilum caeruleilacunae</name>
    <dbReference type="NCBI Taxonomy" id="2499076"/>
    <lineage>
        <taxon>Bacteria</taxon>
        <taxon>Pseudomonadati</taxon>
        <taxon>Bacteroidota</taxon>
        <taxon>Bacteroidia</taxon>
        <taxon>Marinilabiliales</taxon>
        <taxon>Marinifilaceae</taxon>
    </lineage>
</organism>
<evidence type="ECO:0000256" key="1">
    <source>
        <dbReference type="SAM" id="Phobius"/>
    </source>
</evidence>
<dbReference type="PANTHER" id="PTHR30441:SF8">
    <property type="entry name" value="DUF748 DOMAIN-CONTAINING PROTEIN"/>
    <property type="match status" value="1"/>
</dbReference>
<comment type="caution">
    <text evidence="2">The sequence shown here is derived from an EMBL/GenBank/DDBJ whole genome shotgun (WGS) entry which is preliminary data.</text>
</comment>